<organism evidence="2 3">
    <name type="scientific">Aspergillus luchuensis (strain CBS 106.47)</name>
    <dbReference type="NCBI Taxonomy" id="1137211"/>
    <lineage>
        <taxon>Eukaryota</taxon>
        <taxon>Fungi</taxon>
        <taxon>Dikarya</taxon>
        <taxon>Ascomycota</taxon>
        <taxon>Pezizomycotina</taxon>
        <taxon>Eurotiomycetes</taxon>
        <taxon>Eurotiomycetidae</taxon>
        <taxon>Eurotiales</taxon>
        <taxon>Aspergillaceae</taxon>
        <taxon>Aspergillus</taxon>
        <taxon>Aspergillus subgen. Circumdati</taxon>
    </lineage>
</organism>
<name>A0A1M3SYJ5_ASPLC</name>
<protein>
    <submittedName>
        <fullName evidence="2">Uncharacterized protein</fullName>
    </submittedName>
</protein>
<evidence type="ECO:0000256" key="1">
    <source>
        <dbReference type="SAM" id="MobiDB-lite"/>
    </source>
</evidence>
<evidence type="ECO:0000313" key="2">
    <source>
        <dbReference type="EMBL" id="OJZ79590.1"/>
    </source>
</evidence>
<sequence length="100" mass="11276">MALVPLSTRTALQRQFGVLADFLFPVDNACEVRRMPGLEANQTSDQLLSLPIRVSIKVYSILLIELSLEKRAIGPPVVRKSPSRTRRNPKDYDMGRLQVL</sequence>
<feature type="region of interest" description="Disordered" evidence="1">
    <location>
        <begin position="76"/>
        <end position="100"/>
    </location>
</feature>
<proteinExistence type="predicted"/>
<dbReference type="Proteomes" id="UP000184063">
    <property type="component" value="Unassembled WGS sequence"/>
</dbReference>
<dbReference type="AlphaFoldDB" id="A0A1M3SYJ5"/>
<accession>A0A1M3SYJ5</accession>
<gene>
    <name evidence="2" type="ORF">ASPFODRAFT_38574</name>
</gene>
<dbReference type="EMBL" id="KV878286">
    <property type="protein sequence ID" value="OJZ79590.1"/>
    <property type="molecule type" value="Genomic_DNA"/>
</dbReference>
<reference evidence="3" key="1">
    <citation type="journal article" date="2017" name="Genome Biol.">
        <title>Comparative genomics reveals high biological diversity and specific adaptations in the industrially and medically important fungal genus Aspergillus.</title>
        <authorList>
            <person name="de Vries R.P."/>
            <person name="Riley R."/>
            <person name="Wiebenga A."/>
            <person name="Aguilar-Osorio G."/>
            <person name="Amillis S."/>
            <person name="Uchima C.A."/>
            <person name="Anderluh G."/>
            <person name="Asadollahi M."/>
            <person name="Askin M."/>
            <person name="Barry K."/>
            <person name="Battaglia E."/>
            <person name="Bayram O."/>
            <person name="Benocci T."/>
            <person name="Braus-Stromeyer S.A."/>
            <person name="Caldana C."/>
            <person name="Canovas D."/>
            <person name="Cerqueira G.C."/>
            <person name="Chen F."/>
            <person name="Chen W."/>
            <person name="Choi C."/>
            <person name="Clum A."/>
            <person name="Dos Santos R.A."/>
            <person name="Damasio A.R."/>
            <person name="Diallinas G."/>
            <person name="Emri T."/>
            <person name="Fekete E."/>
            <person name="Flipphi M."/>
            <person name="Freyberg S."/>
            <person name="Gallo A."/>
            <person name="Gournas C."/>
            <person name="Habgood R."/>
            <person name="Hainaut M."/>
            <person name="Harispe M.L."/>
            <person name="Henrissat B."/>
            <person name="Hilden K.S."/>
            <person name="Hope R."/>
            <person name="Hossain A."/>
            <person name="Karabika E."/>
            <person name="Karaffa L."/>
            <person name="Karanyi Z."/>
            <person name="Krasevec N."/>
            <person name="Kuo A."/>
            <person name="Kusch H."/>
            <person name="LaButti K."/>
            <person name="Lagendijk E.L."/>
            <person name="Lapidus A."/>
            <person name="Levasseur A."/>
            <person name="Lindquist E."/>
            <person name="Lipzen A."/>
            <person name="Logrieco A.F."/>
            <person name="MacCabe A."/>
            <person name="Maekelae M.R."/>
            <person name="Malavazi I."/>
            <person name="Melin P."/>
            <person name="Meyer V."/>
            <person name="Mielnichuk N."/>
            <person name="Miskei M."/>
            <person name="Molnar A.P."/>
            <person name="Mule G."/>
            <person name="Ngan C.Y."/>
            <person name="Orejas M."/>
            <person name="Orosz E."/>
            <person name="Ouedraogo J.P."/>
            <person name="Overkamp K.M."/>
            <person name="Park H.-S."/>
            <person name="Perrone G."/>
            <person name="Piumi F."/>
            <person name="Punt P.J."/>
            <person name="Ram A.F."/>
            <person name="Ramon A."/>
            <person name="Rauscher S."/>
            <person name="Record E."/>
            <person name="Riano-Pachon D.M."/>
            <person name="Robert V."/>
            <person name="Roehrig J."/>
            <person name="Ruller R."/>
            <person name="Salamov A."/>
            <person name="Salih N.S."/>
            <person name="Samson R.A."/>
            <person name="Sandor E."/>
            <person name="Sanguinetti M."/>
            <person name="Schuetze T."/>
            <person name="Sepcic K."/>
            <person name="Shelest E."/>
            <person name="Sherlock G."/>
            <person name="Sophianopoulou V."/>
            <person name="Squina F.M."/>
            <person name="Sun H."/>
            <person name="Susca A."/>
            <person name="Todd R.B."/>
            <person name="Tsang A."/>
            <person name="Unkles S.E."/>
            <person name="van de Wiele N."/>
            <person name="van Rossen-Uffink D."/>
            <person name="Oliveira J.V."/>
            <person name="Vesth T.C."/>
            <person name="Visser J."/>
            <person name="Yu J.-H."/>
            <person name="Zhou M."/>
            <person name="Andersen M.R."/>
            <person name="Archer D.B."/>
            <person name="Baker S.E."/>
            <person name="Benoit I."/>
            <person name="Brakhage A.A."/>
            <person name="Braus G.H."/>
            <person name="Fischer R."/>
            <person name="Frisvad J.C."/>
            <person name="Goldman G.H."/>
            <person name="Houbraken J."/>
            <person name="Oakley B."/>
            <person name="Pocsi I."/>
            <person name="Scazzocchio C."/>
            <person name="Seiboth B."/>
            <person name="vanKuyk P.A."/>
            <person name="Wortman J."/>
            <person name="Dyer P.S."/>
            <person name="Grigoriev I.V."/>
        </authorList>
    </citation>
    <scope>NUCLEOTIDE SEQUENCE [LARGE SCALE GENOMIC DNA]</scope>
    <source>
        <strain evidence="3">CBS 106.47</strain>
    </source>
</reference>
<dbReference type="VEuPathDB" id="FungiDB:ASPFODRAFT_38574"/>
<evidence type="ECO:0000313" key="3">
    <source>
        <dbReference type="Proteomes" id="UP000184063"/>
    </source>
</evidence>